<evidence type="ECO:0000313" key="4">
    <source>
        <dbReference type="Proteomes" id="UP000466586"/>
    </source>
</evidence>
<dbReference type="PANTHER" id="PTHR43364">
    <property type="entry name" value="NADH-SPECIFIC METHYLGLYOXAL REDUCTASE-RELATED"/>
    <property type="match status" value="1"/>
</dbReference>
<organism evidence="3 4">
    <name type="scientific">Hufsiella arboris</name>
    <dbReference type="NCBI Taxonomy" id="2695275"/>
    <lineage>
        <taxon>Bacteria</taxon>
        <taxon>Pseudomonadati</taxon>
        <taxon>Bacteroidota</taxon>
        <taxon>Sphingobacteriia</taxon>
        <taxon>Sphingobacteriales</taxon>
        <taxon>Sphingobacteriaceae</taxon>
        <taxon>Hufsiella</taxon>
    </lineage>
</organism>
<protein>
    <submittedName>
        <fullName evidence="3">Aldo/keto reductase</fullName>
    </submittedName>
</protein>
<dbReference type="InterPro" id="IPR050523">
    <property type="entry name" value="AKR_Detox_Biosynth"/>
</dbReference>
<dbReference type="GO" id="GO:0016491">
    <property type="term" value="F:oxidoreductase activity"/>
    <property type="evidence" value="ECO:0007669"/>
    <property type="project" value="UniProtKB-KW"/>
</dbReference>
<feature type="domain" description="NADP-dependent oxidoreductase" evidence="2">
    <location>
        <begin position="17"/>
        <end position="314"/>
    </location>
</feature>
<dbReference type="Proteomes" id="UP000466586">
    <property type="component" value="Unassembled WGS sequence"/>
</dbReference>
<dbReference type="Gene3D" id="3.20.20.100">
    <property type="entry name" value="NADP-dependent oxidoreductase domain"/>
    <property type="match status" value="1"/>
</dbReference>
<dbReference type="PANTHER" id="PTHR43364:SF6">
    <property type="entry name" value="OXIDOREDUCTASE-RELATED"/>
    <property type="match status" value="1"/>
</dbReference>
<accession>A0A7K1YD77</accession>
<sequence>MKKRKLGKSELEVYPWAFGGNVCGWTIDEKASFNVLDSFIDHGFDFIDTADVYSKWVAGNKGGESEAIIGNWLQKRKGRDKIILATKVGSEMEPGKKGLSKDYILSAVEASLRRLKTDYIDLYQSHYEDPETPIEETLSAYQQLLKDGKVRVIGASNYKPSSLEDAINVSKEQNLPAYQTLQPEYNLFARQEFETELQPICVQNGLGVITYFSLASGFLTGKYRTEADFNKSKRGAGMKKYLNKRGEKILKALDEVSNRTQSTPAQVSLAWLLTREGITAPIASATSSEQISDLSKAFSLNLDEESLRILNEASEF</sequence>
<dbReference type="GO" id="GO:0005829">
    <property type="term" value="C:cytosol"/>
    <property type="evidence" value="ECO:0007669"/>
    <property type="project" value="UniProtKB-ARBA"/>
</dbReference>
<comment type="caution">
    <text evidence="3">The sequence shown here is derived from an EMBL/GenBank/DDBJ whole genome shotgun (WGS) entry which is preliminary data.</text>
</comment>
<dbReference type="Pfam" id="PF00248">
    <property type="entry name" value="Aldo_ket_red"/>
    <property type="match status" value="1"/>
</dbReference>
<evidence type="ECO:0000256" key="1">
    <source>
        <dbReference type="ARBA" id="ARBA00023002"/>
    </source>
</evidence>
<dbReference type="AlphaFoldDB" id="A0A7K1YD77"/>
<keyword evidence="1" id="KW-0560">Oxidoreductase</keyword>
<gene>
    <name evidence="3" type="ORF">GS399_16330</name>
</gene>
<keyword evidence="4" id="KW-1185">Reference proteome</keyword>
<dbReference type="RefSeq" id="WP_160845719.1">
    <property type="nucleotide sequence ID" value="NZ_WVHT01000008.1"/>
</dbReference>
<dbReference type="InterPro" id="IPR036812">
    <property type="entry name" value="NAD(P)_OxRdtase_dom_sf"/>
</dbReference>
<evidence type="ECO:0000259" key="2">
    <source>
        <dbReference type="Pfam" id="PF00248"/>
    </source>
</evidence>
<reference evidence="3 4" key="1">
    <citation type="submission" date="2019-11" db="EMBL/GenBank/DDBJ databases">
        <title>Pedobacter sp. HMF7647 Genome sequencing and assembly.</title>
        <authorList>
            <person name="Kang H."/>
            <person name="Kim H."/>
            <person name="Joh K."/>
        </authorList>
    </citation>
    <scope>NUCLEOTIDE SEQUENCE [LARGE SCALE GENOMIC DNA]</scope>
    <source>
        <strain evidence="3 4">HMF7647</strain>
    </source>
</reference>
<dbReference type="InterPro" id="IPR023210">
    <property type="entry name" value="NADP_OxRdtase_dom"/>
</dbReference>
<name>A0A7K1YD77_9SPHI</name>
<dbReference type="EMBL" id="WVHT01000008">
    <property type="protein sequence ID" value="MXV52543.1"/>
    <property type="molecule type" value="Genomic_DNA"/>
</dbReference>
<evidence type="ECO:0000313" key="3">
    <source>
        <dbReference type="EMBL" id="MXV52543.1"/>
    </source>
</evidence>
<dbReference type="SUPFAM" id="SSF51430">
    <property type="entry name" value="NAD(P)-linked oxidoreductase"/>
    <property type="match status" value="1"/>
</dbReference>
<dbReference type="CDD" id="cd19081">
    <property type="entry name" value="AKR_AKR9C1"/>
    <property type="match status" value="1"/>
</dbReference>
<dbReference type="FunFam" id="3.20.20.100:FF:000004">
    <property type="entry name" value="Oxidoreductase, aldo/keto reductase"/>
    <property type="match status" value="1"/>
</dbReference>
<proteinExistence type="predicted"/>